<dbReference type="OrthoDB" id="676979at2759"/>
<gene>
    <name evidence="2" type="ORF">J5N97_012744</name>
</gene>
<sequence length="98" mass="10029">MESLALASPKVPFFATSPARRRPSFAAVPGRGSAGSGGARRTGLVLSALKRGSSDGASQRIFRIGFASISSSKDNSTTTTTTTSGTPQISVPQRSSNI</sequence>
<feature type="compositionally biased region" description="Polar residues" evidence="1">
    <location>
        <begin position="87"/>
        <end position="98"/>
    </location>
</feature>
<dbReference type="Proteomes" id="UP001085076">
    <property type="component" value="Miscellaneous, Linkage group lg03"/>
</dbReference>
<keyword evidence="3" id="KW-1185">Reference proteome</keyword>
<reference evidence="2" key="2">
    <citation type="journal article" date="2022" name="Hortic Res">
        <title>The genome of Dioscorea zingiberensis sheds light on the biosynthesis, origin and evolution of the medicinally important diosgenin saponins.</title>
        <authorList>
            <person name="Li Y."/>
            <person name="Tan C."/>
            <person name="Li Z."/>
            <person name="Guo J."/>
            <person name="Li S."/>
            <person name="Chen X."/>
            <person name="Wang C."/>
            <person name="Dai X."/>
            <person name="Yang H."/>
            <person name="Song W."/>
            <person name="Hou L."/>
            <person name="Xu J."/>
            <person name="Tong Z."/>
            <person name="Xu A."/>
            <person name="Yuan X."/>
            <person name="Wang W."/>
            <person name="Yang Q."/>
            <person name="Chen L."/>
            <person name="Sun Z."/>
            <person name="Wang K."/>
            <person name="Pan B."/>
            <person name="Chen J."/>
            <person name="Bao Y."/>
            <person name="Liu F."/>
            <person name="Qi X."/>
            <person name="Gang D.R."/>
            <person name="Wen J."/>
            <person name="Li J."/>
        </authorList>
    </citation>
    <scope>NUCLEOTIDE SEQUENCE</scope>
    <source>
        <strain evidence="2">Dzin_1.0</strain>
    </source>
</reference>
<name>A0A9D5CPL3_9LILI</name>
<evidence type="ECO:0000256" key="1">
    <source>
        <dbReference type="SAM" id="MobiDB-lite"/>
    </source>
</evidence>
<accession>A0A9D5CPL3</accession>
<dbReference type="AlphaFoldDB" id="A0A9D5CPL3"/>
<organism evidence="2 3">
    <name type="scientific">Dioscorea zingiberensis</name>
    <dbReference type="NCBI Taxonomy" id="325984"/>
    <lineage>
        <taxon>Eukaryota</taxon>
        <taxon>Viridiplantae</taxon>
        <taxon>Streptophyta</taxon>
        <taxon>Embryophyta</taxon>
        <taxon>Tracheophyta</taxon>
        <taxon>Spermatophyta</taxon>
        <taxon>Magnoliopsida</taxon>
        <taxon>Liliopsida</taxon>
        <taxon>Dioscoreales</taxon>
        <taxon>Dioscoreaceae</taxon>
        <taxon>Dioscorea</taxon>
    </lineage>
</organism>
<reference evidence="2" key="1">
    <citation type="submission" date="2021-03" db="EMBL/GenBank/DDBJ databases">
        <authorList>
            <person name="Li Z."/>
            <person name="Yang C."/>
        </authorList>
    </citation>
    <scope>NUCLEOTIDE SEQUENCE</scope>
    <source>
        <strain evidence="2">Dzin_1.0</strain>
        <tissue evidence="2">Leaf</tissue>
    </source>
</reference>
<protein>
    <submittedName>
        <fullName evidence="2">Uncharacterized protein</fullName>
    </submittedName>
</protein>
<feature type="compositionally biased region" description="Low complexity" evidence="1">
    <location>
        <begin position="71"/>
        <end position="86"/>
    </location>
</feature>
<comment type="caution">
    <text evidence="2">The sequence shown here is derived from an EMBL/GenBank/DDBJ whole genome shotgun (WGS) entry which is preliminary data.</text>
</comment>
<evidence type="ECO:0000313" key="2">
    <source>
        <dbReference type="EMBL" id="KAJ0977270.1"/>
    </source>
</evidence>
<feature type="region of interest" description="Disordered" evidence="1">
    <location>
        <begin position="71"/>
        <end position="98"/>
    </location>
</feature>
<dbReference type="EMBL" id="JAGGNH010000003">
    <property type="protein sequence ID" value="KAJ0977270.1"/>
    <property type="molecule type" value="Genomic_DNA"/>
</dbReference>
<evidence type="ECO:0000313" key="3">
    <source>
        <dbReference type="Proteomes" id="UP001085076"/>
    </source>
</evidence>
<proteinExistence type="predicted"/>